<dbReference type="Gene3D" id="3.20.80.10">
    <property type="entry name" value="Regulatory factor, effector binding domain"/>
    <property type="match status" value="1"/>
</dbReference>
<sequence>MFSIGEFSKVSGLSVKALRFYHEKGVLVPARVEGVTGYRFYDWENVEQARVVVMLRGLEFSIEEIKGILKECEGEGDLLERLEKRKSAVKAKIKSQRDVLAALDQVINFEKASLKMKAEGLHEIEERVVDGMLVGGVRMKGRYEEMGKVFGKLGRGLNRHIGGNAMCLYYDGVYKEEGADFEPIFPVKKAVKVEGIDVRELYGGRAICLKHVGPYDKIGDVYGYLFEYAKEKGYEVVLPTREVYLKGPGMIFKGNPEKYVTEVQMLIA</sequence>
<dbReference type="InterPro" id="IPR000551">
    <property type="entry name" value="MerR-type_HTH_dom"/>
</dbReference>
<feature type="domain" description="HTH merR-type" evidence="2">
    <location>
        <begin position="1"/>
        <end position="71"/>
    </location>
</feature>
<dbReference type="EMBL" id="CP036425">
    <property type="protein sequence ID" value="QDU32733.1"/>
    <property type="molecule type" value="Genomic_DNA"/>
</dbReference>
<dbReference type="GO" id="GO:0003700">
    <property type="term" value="F:DNA-binding transcription factor activity"/>
    <property type="evidence" value="ECO:0007669"/>
    <property type="project" value="InterPro"/>
</dbReference>
<dbReference type="InterPro" id="IPR011256">
    <property type="entry name" value="Reg_factor_effector_dom_sf"/>
</dbReference>
<dbReference type="SMART" id="SM00871">
    <property type="entry name" value="AraC_E_bind"/>
    <property type="match status" value="1"/>
</dbReference>
<dbReference type="PROSITE" id="PS50937">
    <property type="entry name" value="HTH_MERR_2"/>
    <property type="match status" value="1"/>
</dbReference>
<dbReference type="InterPro" id="IPR010499">
    <property type="entry name" value="AraC_E-bd"/>
</dbReference>
<dbReference type="SUPFAM" id="SSF46955">
    <property type="entry name" value="Putative DNA-binding domain"/>
    <property type="match status" value="1"/>
</dbReference>
<keyword evidence="1" id="KW-0238">DNA-binding</keyword>
<dbReference type="Proteomes" id="UP000317369">
    <property type="component" value="Chromosome"/>
</dbReference>
<evidence type="ECO:0000313" key="3">
    <source>
        <dbReference type="EMBL" id="QDU32733.1"/>
    </source>
</evidence>
<gene>
    <name evidence="3" type="primary">hmrR</name>
    <name evidence="3" type="ORF">KS4_07670</name>
</gene>
<dbReference type="SMART" id="SM00422">
    <property type="entry name" value="HTH_MERR"/>
    <property type="match status" value="1"/>
</dbReference>
<keyword evidence="4" id="KW-1185">Reference proteome</keyword>
<evidence type="ECO:0000313" key="4">
    <source>
        <dbReference type="Proteomes" id="UP000317369"/>
    </source>
</evidence>
<dbReference type="RefSeq" id="WP_145074766.1">
    <property type="nucleotide sequence ID" value="NZ_CP036425.1"/>
</dbReference>
<dbReference type="GO" id="GO:0003677">
    <property type="term" value="F:DNA binding"/>
    <property type="evidence" value="ECO:0007669"/>
    <property type="project" value="UniProtKB-KW"/>
</dbReference>
<evidence type="ECO:0000256" key="1">
    <source>
        <dbReference type="ARBA" id="ARBA00023125"/>
    </source>
</evidence>
<dbReference type="Pfam" id="PF06445">
    <property type="entry name" value="GyrI-like"/>
    <property type="match status" value="1"/>
</dbReference>
<dbReference type="InterPro" id="IPR009061">
    <property type="entry name" value="DNA-bd_dom_put_sf"/>
</dbReference>
<dbReference type="KEGG" id="pcor:KS4_07670"/>
<proteinExistence type="predicted"/>
<dbReference type="Gene3D" id="1.10.1660.10">
    <property type="match status" value="1"/>
</dbReference>
<organism evidence="3 4">
    <name type="scientific">Poriferisphaera corsica</name>
    <dbReference type="NCBI Taxonomy" id="2528020"/>
    <lineage>
        <taxon>Bacteria</taxon>
        <taxon>Pseudomonadati</taxon>
        <taxon>Planctomycetota</taxon>
        <taxon>Phycisphaerae</taxon>
        <taxon>Phycisphaerales</taxon>
        <taxon>Phycisphaeraceae</taxon>
        <taxon>Poriferisphaera</taxon>
    </lineage>
</organism>
<accession>A0A517YR75</accession>
<dbReference type="InterPro" id="IPR047057">
    <property type="entry name" value="MerR_fam"/>
</dbReference>
<dbReference type="PANTHER" id="PTHR30204:SF97">
    <property type="entry name" value="MERR FAMILY REGULATORY PROTEIN"/>
    <property type="match status" value="1"/>
</dbReference>
<evidence type="ECO:0000259" key="2">
    <source>
        <dbReference type="PROSITE" id="PS50937"/>
    </source>
</evidence>
<name>A0A517YR75_9BACT</name>
<dbReference type="SUPFAM" id="SSF55136">
    <property type="entry name" value="Probable bacterial effector-binding domain"/>
    <property type="match status" value="1"/>
</dbReference>
<dbReference type="PANTHER" id="PTHR30204">
    <property type="entry name" value="REDOX-CYCLING DRUG-SENSING TRANSCRIPTIONAL ACTIVATOR SOXR"/>
    <property type="match status" value="1"/>
</dbReference>
<reference evidence="3 4" key="1">
    <citation type="submission" date="2019-02" db="EMBL/GenBank/DDBJ databases">
        <title>Deep-cultivation of Planctomycetes and their phenomic and genomic characterization uncovers novel biology.</title>
        <authorList>
            <person name="Wiegand S."/>
            <person name="Jogler M."/>
            <person name="Boedeker C."/>
            <person name="Pinto D."/>
            <person name="Vollmers J."/>
            <person name="Rivas-Marin E."/>
            <person name="Kohn T."/>
            <person name="Peeters S.H."/>
            <person name="Heuer A."/>
            <person name="Rast P."/>
            <person name="Oberbeckmann S."/>
            <person name="Bunk B."/>
            <person name="Jeske O."/>
            <person name="Meyerdierks A."/>
            <person name="Storesund J.E."/>
            <person name="Kallscheuer N."/>
            <person name="Luecker S."/>
            <person name="Lage O.M."/>
            <person name="Pohl T."/>
            <person name="Merkel B.J."/>
            <person name="Hornburger P."/>
            <person name="Mueller R.-W."/>
            <person name="Bruemmer F."/>
            <person name="Labrenz M."/>
            <person name="Spormann A.M."/>
            <person name="Op den Camp H."/>
            <person name="Overmann J."/>
            <person name="Amann R."/>
            <person name="Jetten M.S.M."/>
            <person name="Mascher T."/>
            <person name="Medema M.H."/>
            <person name="Devos D.P."/>
            <person name="Kaster A.-K."/>
            <person name="Ovreas L."/>
            <person name="Rohde M."/>
            <person name="Galperin M.Y."/>
            <person name="Jogler C."/>
        </authorList>
    </citation>
    <scope>NUCLEOTIDE SEQUENCE [LARGE SCALE GENOMIC DNA]</scope>
    <source>
        <strain evidence="3 4">KS4</strain>
    </source>
</reference>
<dbReference type="InterPro" id="IPR029442">
    <property type="entry name" value="GyrI-like"/>
</dbReference>
<dbReference type="AlphaFoldDB" id="A0A517YR75"/>
<protein>
    <submittedName>
        <fullName evidence="3">HTH-type transcriptional regulator HmrR</fullName>
    </submittedName>
</protein>
<dbReference type="Pfam" id="PF13411">
    <property type="entry name" value="MerR_1"/>
    <property type="match status" value="1"/>
</dbReference>
<dbReference type="OrthoDB" id="9773308at2"/>